<dbReference type="RefSeq" id="WP_100667164.1">
    <property type="nucleotide sequence ID" value="NZ_CP024955.1"/>
</dbReference>
<keyword evidence="4" id="KW-1185">Reference proteome</keyword>
<dbReference type="EMBL" id="CP024955">
    <property type="protein sequence ID" value="ATY84340.1"/>
    <property type="molecule type" value="Genomic_DNA"/>
</dbReference>
<evidence type="ECO:0000313" key="3">
    <source>
        <dbReference type="EMBL" id="ATY84340.1"/>
    </source>
</evidence>
<evidence type="ECO:0000313" key="4">
    <source>
        <dbReference type="Proteomes" id="UP000231932"/>
    </source>
</evidence>
<name>A0A2K8N6W8_9BACL</name>
<organism evidence="3 4">
    <name type="scientific">Kyrpidia spormannii</name>
    <dbReference type="NCBI Taxonomy" id="2055160"/>
    <lineage>
        <taxon>Bacteria</taxon>
        <taxon>Bacillati</taxon>
        <taxon>Bacillota</taxon>
        <taxon>Bacilli</taxon>
        <taxon>Bacillales</taxon>
        <taxon>Alicyclobacillaceae</taxon>
        <taxon>Kyrpidia</taxon>
    </lineage>
</organism>
<feature type="domain" description="LysM" evidence="2">
    <location>
        <begin position="362"/>
        <end position="405"/>
    </location>
</feature>
<feature type="region of interest" description="Disordered" evidence="1">
    <location>
        <begin position="158"/>
        <end position="277"/>
    </location>
</feature>
<protein>
    <recommendedName>
        <fullName evidence="2">LysM domain-containing protein</fullName>
    </recommendedName>
</protein>
<gene>
    <name evidence="3" type="ORF">CVV65_04740</name>
</gene>
<dbReference type="InterPro" id="IPR018392">
    <property type="entry name" value="LysM"/>
</dbReference>
<dbReference type="SUPFAM" id="SSF54106">
    <property type="entry name" value="LysM domain"/>
    <property type="match status" value="1"/>
</dbReference>
<dbReference type="Proteomes" id="UP000231932">
    <property type="component" value="Chromosome"/>
</dbReference>
<proteinExistence type="predicted"/>
<dbReference type="Pfam" id="PF01476">
    <property type="entry name" value="LysM"/>
    <property type="match status" value="1"/>
</dbReference>
<evidence type="ECO:0000259" key="2">
    <source>
        <dbReference type="PROSITE" id="PS51782"/>
    </source>
</evidence>
<sequence>MREGKRQRTIQVRVDRQCEIPELQGDESLEDMALATEITSFSREGDAYILEGYIEVIGYAAPPEDRRGDGWTRPEGFLFDAVADQGALKSIQEKLPFELRVRAEDQEGEVLHVKTRLGSWDVHVLGPGVLQLRADLIVDGFSATGYYFRCGDQEEGFWPEGAGETTEVGRRSLPDQPEEISEGAEDLPSFEFQAGQDPVSAPPGWTTGPMDPVPGVELSSVREEQASPAGDPAGGSDDPEADADHAGERGVDGEEHPDGRVADDTSGFVDTGPADVPVDFTEKGSGWAVGEKEWPADSLPEAPLTEESVGEEMEEEPGAATAVDEGERVAVTAVRAGQERPESFAWAKLYQRAEMPASATLTFRRVNEQESLLGIAEEYRVPVTDLMRLNGLSGEIVQPGQWLVVPRRRKE</sequence>
<dbReference type="PROSITE" id="PS51782">
    <property type="entry name" value="LYSM"/>
    <property type="match status" value="1"/>
</dbReference>
<dbReference type="AlphaFoldDB" id="A0A2K8N6W8"/>
<dbReference type="OrthoDB" id="2370698at2"/>
<feature type="compositionally biased region" description="Basic and acidic residues" evidence="1">
    <location>
        <begin position="242"/>
        <end position="263"/>
    </location>
</feature>
<dbReference type="CDD" id="cd00118">
    <property type="entry name" value="LysM"/>
    <property type="match status" value="1"/>
</dbReference>
<dbReference type="Gene3D" id="3.10.350.10">
    <property type="entry name" value="LysM domain"/>
    <property type="match status" value="1"/>
</dbReference>
<dbReference type="InterPro" id="IPR036779">
    <property type="entry name" value="LysM_dom_sf"/>
</dbReference>
<accession>A0A2K8N6W8</accession>
<dbReference type="KEGG" id="kyr:CVV65_04740"/>
<reference evidence="4" key="1">
    <citation type="submission" date="2017-11" db="EMBL/GenBank/DDBJ databases">
        <title>Complete Genome Sequence of Kyrpidia sp. Strain EA-1, a thermophilic, hydrogen-oxidizing Bacterium, isolated from the Azores.</title>
        <authorList>
            <person name="Reiner J.E."/>
            <person name="Lapp C.J."/>
            <person name="Bunk B."/>
            <person name="Gescher J."/>
        </authorList>
    </citation>
    <scope>NUCLEOTIDE SEQUENCE [LARGE SCALE GENOMIC DNA]</scope>
    <source>
        <strain evidence="4">EA-1</strain>
    </source>
</reference>
<feature type="compositionally biased region" description="Acidic residues" evidence="1">
    <location>
        <begin position="176"/>
        <end position="185"/>
    </location>
</feature>
<evidence type="ECO:0000256" key="1">
    <source>
        <dbReference type="SAM" id="MobiDB-lite"/>
    </source>
</evidence>
<dbReference type="SMART" id="SM00257">
    <property type="entry name" value="LysM"/>
    <property type="match status" value="1"/>
</dbReference>